<dbReference type="GO" id="GO:0005829">
    <property type="term" value="C:cytosol"/>
    <property type="evidence" value="ECO:0007669"/>
    <property type="project" value="TreeGrafter"/>
</dbReference>
<comment type="subcellular location">
    <subcellularLocation>
        <location evidence="1">Cytoplasm</location>
    </subcellularLocation>
</comment>
<evidence type="ECO:0000313" key="5">
    <source>
        <dbReference type="EMBL" id="ROP80790.1"/>
    </source>
</evidence>
<dbReference type="RefSeq" id="WP_197735690.1">
    <property type="nucleotide sequence ID" value="NZ_AP019700.1"/>
</dbReference>
<dbReference type="InterPro" id="IPR002545">
    <property type="entry name" value="CheW-lke_dom"/>
</dbReference>
<evidence type="ECO:0000256" key="3">
    <source>
        <dbReference type="ARBA" id="ARBA00022490"/>
    </source>
</evidence>
<dbReference type="Proteomes" id="UP000278222">
    <property type="component" value="Unassembled WGS sequence"/>
</dbReference>
<keyword evidence="3" id="KW-0963">Cytoplasm</keyword>
<gene>
    <name evidence="5" type="ORF">EDC65_5437</name>
</gene>
<evidence type="ECO:0000256" key="2">
    <source>
        <dbReference type="ARBA" id="ARBA00021483"/>
    </source>
</evidence>
<accession>A0A3N1KR42</accession>
<dbReference type="Pfam" id="PF01584">
    <property type="entry name" value="CheW"/>
    <property type="match status" value="3"/>
</dbReference>
<name>A0A3N1KR42_9PROT</name>
<dbReference type="SUPFAM" id="SSF50341">
    <property type="entry name" value="CheW-like"/>
    <property type="match status" value="3"/>
</dbReference>
<dbReference type="GO" id="GO:0006935">
    <property type="term" value="P:chemotaxis"/>
    <property type="evidence" value="ECO:0007669"/>
    <property type="project" value="InterPro"/>
</dbReference>
<dbReference type="PANTHER" id="PTHR22617">
    <property type="entry name" value="CHEMOTAXIS SENSOR HISTIDINE KINASE-RELATED"/>
    <property type="match status" value="1"/>
</dbReference>
<protein>
    <recommendedName>
        <fullName evidence="2">Chemotaxis protein CheW</fullName>
    </recommendedName>
</protein>
<sequence length="519" mass="54645">MGSRVPAAGAEDRAVRRFLVFRVDQRSYAVTTEDVAEIVRLPTVARVPLAPPSLLGLGNVRGTVMPLVSLRSMLGLPAAAIGDGARAIVLDLPARIAVVVDAVHGVTAVDVGHIEARSASLGTEPGERLAGAFRLDRTVIDAAGEVVRILDLHALIALAFAASTRAVPPPSTVARQDRSKGRSALADEASDRRGKLVTFDVAGQEYALPLEVIREIITIPAQLALVPRAEALVLGIATLRDGLLPLLSLRGLLGFPPRTGADGREKVVVVDVAGNQVGLVADRMLGIVAADDAAIEPTPAILASRTGGEARIKAIYRSPAGRKPVSILATDQLFREDVMHRLGPASRESRDGASSAPAGTTIAFLVFRLGDSEFGLAVEMIDEVAKVPAQITRVPRAPKFLEGVVNLRGEVLPIVDQRRRFDMARLEGEGDSRRLVVVRAGRLRAGLIVDSVSEVLRTTAAEIEPPPDLTGEASRLIIGLVSLPASGRIVLLLDPAQLLSPAEQGVLERLGARAAQAGT</sequence>
<dbReference type="Gene3D" id="2.40.50.180">
    <property type="entry name" value="CheA-289, Domain 4"/>
    <property type="match status" value="3"/>
</dbReference>
<dbReference type="PROSITE" id="PS50851">
    <property type="entry name" value="CHEW"/>
    <property type="match status" value="3"/>
</dbReference>
<keyword evidence="6" id="KW-1185">Reference proteome</keyword>
<feature type="domain" description="CheW-like" evidence="4">
    <location>
        <begin position="193"/>
        <end position="339"/>
    </location>
</feature>
<evidence type="ECO:0000256" key="1">
    <source>
        <dbReference type="ARBA" id="ARBA00004496"/>
    </source>
</evidence>
<evidence type="ECO:0000313" key="6">
    <source>
        <dbReference type="Proteomes" id="UP000278222"/>
    </source>
</evidence>
<feature type="domain" description="CheW-like" evidence="4">
    <location>
        <begin position="361"/>
        <end position="504"/>
    </location>
</feature>
<dbReference type="GO" id="GO:0007165">
    <property type="term" value="P:signal transduction"/>
    <property type="evidence" value="ECO:0007669"/>
    <property type="project" value="InterPro"/>
</dbReference>
<dbReference type="AlphaFoldDB" id="A0A3N1KR42"/>
<evidence type="ECO:0000259" key="4">
    <source>
        <dbReference type="PROSITE" id="PS50851"/>
    </source>
</evidence>
<dbReference type="PANTHER" id="PTHR22617:SF45">
    <property type="entry name" value="CHEMOTAXIS PROTEIN CHEW"/>
    <property type="match status" value="1"/>
</dbReference>
<comment type="caution">
    <text evidence="5">The sequence shown here is derived from an EMBL/GenBank/DDBJ whole genome shotgun (WGS) entry which is preliminary data.</text>
</comment>
<dbReference type="Gene3D" id="2.30.30.40">
    <property type="entry name" value="SH3 Domains"/>
    <property type="match status" value="3"/>
</dbReference>
<reference evidence="5 6" key="1">
    <citation type="submission" date="2018-11" db="EMBL/GenBank/DDBJ databases">
        <title>Genomic Encyclopedia of Type Strains, Phase IV (KMG-IV): sequencing the most valuable type-strain genomes for metagenomic binning, comparative biology and taxonomic classification.</title>
        <authorList>
            <person name="Goeker M."/>
        </authorList>
    </citation>
    <scope>NUCLEOTIDE SEQUENCE [LARGE SCALE GENOMIC DNA]</scope>
    <source>
        <strain evidence="5 6">DSM 5900</strain>
    </source>
</reference>
<feature type="domain" description="CheW-like" evidence="4">
    <location>
        <begin position="15"/>
        <end position="161"/>
    </location>
</feature>
<dbReference type="InterPro" id="IPR036061">
    <property type="entry name" value="CheW-like_dom_sf"/>
</dbReference>
<organism evidence="5 6">
    <name type="scientific">Stella humosa</name>
    <dbReference type="NCBI Taxonomy" id="94"/>
    <lineage>
        <taxon>Bacteria</taxon>
        <taxon>Pseudomonadati</taxon>
        <taxon>Pseudomonadota</taxon>
        <taxon>Alphaproteobacteria</taxon>
        <taxon>Rhodospirillales</taxon>
        <taxon>Stellaceae</taxon>
        <taxon>Stella</taxon>
    </lineage>
</organism>
<dbReference type="InterPro" id="IPR039315">
    <property type="entry name" value="CheW"/>
</dbReference>
<dbReference type="SMART" id="SM00260">
    <property type="entry name" value="CheW"/>
    <property type="match status" value="3"/>
</dbReference>
<proteinExistence type="predicted"/>
<dbReference type="EMBL" id="RJKX01000020">
    <property type="protein sequence ID" value="ROP80790.1"/>
    <property type="molecule type" value="Genomic_DNA"/>
</dbReference>